<evidence type="ECO:0000313" key="2">
    <source>
        <dbReference type="Proteomes" id="UP000177798"/>
    </source>
</evidence>
<dbReference type="OrthoDB" id="3504804at2759"/>
<name>A0A1D9QJ64_SCLS1</name>
<dbReference type="Proteomes" id="UP000177798">
    <property type="component" value="Chromosome 14"/>
</dbReference>
<dbReference type="VEuPathDB" id="FungiDB:sscle_14g097440"/>
<proteinExistence type="predicted"/>
<protein>
    <submittedName>
        <fullName evidence="1">Uncharacterized protein</fullName>
    </submittedName>
</protein>
<dbReference type="EMBL" id="CP017827">
    <property type="protein sequence ID" value="APA14974.1"/>
    <property type="molecule type" value="Genomic_DNA"/>
</dbReference>
<dbReference type="AlphaFoldDB" id="A0A1D9QJ64"/>
<dbReference type="KEGG" id="ssl:SS1G_13690"/>
<sequence length="91" mass="10539">MVRISPVARHQRASDIYTDRGEYKRGYKRFTEMSDDILRREGLQRSWIPRTVSDHPSNSVERAERAIKLGLTGDHKLFADAAAERIRRAQA</sequence>
<dbReference type="RefSeq" id="XP_001585451.1">
    <property type="nucleotide sequence ID" value="XM_001585401.1"/>
</dbReference>
<organism evidence="1 2">
    <name type="scientific">Sclerotinia sclerotiorum (strain ATCC 18683 / 1980 / Ss-1)</name>
    <name type="common">White mold</name>
    <name type="synonym">Whetzelinia sclerotiorum</name>
    <dbReference type="NCBI Taxonomy" id="665079"/>
    <lineage>
        <taxon>Eukaryota</taxon>
        <taxon>Fungi</taxon>
        <taxon>Dikarya</taxon>
        <taxon>Ascomycota</taxon>
        <taxon>Pezizomycotina</taxon>
        <taxon>Leotiomycetes</taxon>
        <taxon>Helotiales</taxon>
        <taxon>Sclerotiniaceae</taxon>
        <taxon>Sclerotinia</taxon>
    </lineage>
</organism>
<accession>A0A1D9QJ64</accession>
<evidence type="ECO:0000313" key="1">
    <source>
        <dbReference type="EMBL" id="APA14974.1"/>
    </source>
</evidence>
<reference evidence="2" key="1">
    <citation type="journal article" date="2017" name="Genome Biol. Evol.">
        <title>The complete genome sequence of the phytopathogenic fungus Sclerotinia sclerotiorum reveals insights into the genome architecture of broad host range pathogens.</title>
        <authorList>
            <person name="Derbyshire M."/>
            <person name="Denton-Giles M."/>
            <person name="Hegedus D."/>
            <person name="Seifbarghy S."/>
            <person name="Rollins J."/>
            <person name="van Kan J."/>
            <person name="Seidl M.F."/>
            <person name="Faino L."/>
            <person name="Mbengue M."/>
            <person name="Navaud O."/>
            <person name="Raffaele S."/>
            <person name="Hammond-Kosack K."/>
            <person name="Heard S."/>
            <person name="Oliver R."/>
        </authorList>
    </citation>
    <scope>NUCLEOTIDE SEQUENCE [LARGE SCALE GENOMIC DNA]</scope>
    <source>
        <strain evidence="2">ATCC 18683 / 1980 / Ss-1</strain>
    </source>
</reference>
<gene>
    <name evidence="1" type="ORF">sscle_14g097440</name>
</gene>